<proteinExistence type="inferred from homology"/>
<dbReference type="GO" id="GO:0051536">
    <property type="term" value="F:iron-sulfur cluster binding"/>
    <property type="evidence" value="ECO:0007669"/>
    <property type="project" value="UniProtKB-KW"/>
</dbReference>
<dbReference type="RefSeq" id="WP_074573566.1">
    <property type="nucleotide sequence ID" value="NZ_FNJQ01000052.1"/>
</dbReference>
<evidence type="ECO:0000256" key="2">
    <source>
        <dbReference type="ARBA" id="ARBA00006490"/>
    </source>
</evidence>
<organism evidence="12 13">
    <name type="scientific">Selenomonas ruminantium</name>
    <dbReference type="NCBI Taxonomy" id="971"/>
    <lineage>
        <taxon>Bacteria</taxon>
        <taxon>Bacillati</taxon>
        <taxon>Bacillota</taxon>
        <taxon>Negativicutes</taxon>
        <taxon>Selenomonadales</taxon>
        <taxon>Selenomonadaceae</taxon>
        <taxon>Selenomonas</taxon>
    </lineage>
</organism>
<dbReference type="PIRSF" id="PIRSF005572">
    <property type="entry name" value="NifS"/>
    <property type="match status" value="1"/>
</dbReference>
<dbReference type="Gene3D" id="3.40.640.10">
    <property type="entry name" value="Type I PLP-dependent aspartate aminotransferase-like (Major domain)"/>
    <property type="match status" value="1"/>
</dbReference>
<dbReference type="InterPro" id="IPR020578">
    <property type="entry name" value="Aminotrans_V_PyrdxlP_BS"/>
</dbReference>
<comment type="similarity">
    <text evidence="2">Belongs to the class-V pyridoxal-phosphate-dependent aminotransferase family. NifS/IscS subfamily.</text>
</comment>
<evidence type="ECO:0000256" key="5">
    <source>
        <dbReference type="ARBA" id="ARBA00022723"/>
    </source>
</evidence>
<keyword evidence="7" id="KW-0408">Iron</keyword>
<dbReference type="FunFam" id="3.40.640.10:FF:000084">
    <property type="entry name" value="IscS-like cysteine desulfurase"/>
    <property type="match status" value="1"/>
</dbReference>
<dbReference type="InterPro" id="IPR015421">
    <property type="entry name" value="PyrdxlP-dep_Trfase_major"/>
</dbReference>
<feature type="domain" description="Aminotransferase class V" evidence="11">
    <location>
        <begin position="5"/>
        <end position="363"/>
    </location>
</feature>
<accession>A0A1H0VDR4</accession>
<reference evidence="12 13" key="1">
    <citation type="submission" date="2016-10" db="EMBL/GenBank/DDBJ databases">
        <authorList>
            <person name="de Groot N.N."/>
        </authorList>
    </citation>
    <scope>NUCLEOTIDE SEQUENCE [LARGE SCALE GENOMIC DNA]</scope>
    <source>
        <strain evidence="12 13">S137</strain>
    </source>
</reference>
<keyword evidence="6" id="KW-0663">Pyridoxal phosphate</keyword>
<dbReference type="InterPro" id="IPR015422">
    <property type="entry name" value="PyrdxlP-dep_Trfase_small"/>
</dbReference>
<dbReference type="InterPro" id="IPR015424">
    <property type="entry name" value="PyrdxlP-dep_Trfase"/>
</dbReference>
<evidence type="ECO:0000256" key="1">
    <source>
        <dbReference type="ARBA" id="ARBA00001933"/>
    </source>
</evidence>
<evidence type="ECO:0000256" key="9">
    <source>
        <dbReference type="ARBA" id="ARBA00050776"/>
    </source>
</evidence>
<keyword evidence="5" id="KW-0479">Metal-binding</keyword>
<dbReference type="InterPro" id="IPR000192">
    <property type="entry name" value="Aminotrans_V_dom"/>
</dbReference>
<evidence type="ECO:0000259" key="11">
    <source>
        <dbReference type="Pfam" id="PF00266"/>
    </source>
</evidence>
<name>A0A1H0VDR4_SELRU</name>
<dbReference type="GO" id="GO:0031071">
    <property type="term" value="F:cysteine desulfurase activity"/>
    <property type="evidence" value="ECO:0007669"/>
    <property type="project" value="UniProtKB-EC"/>
</dbReference>
<evidence type="ECO:0000256" key="8">
    <source>
        <dbReference type="ARBA" id="ARBA00023014"/>
    </source>
</evidence>
<dbReference type="PROSITE" id="PS00595">
    <property type="entry name" value="AA_TRANSFER_CLASS_5"/>
    <property type="match status" value="1"/>
</dbReference>
<comment type="catalytic activity">
    <reaction evidence="9">
        <text>(sulfur carrier)-H + L-cysteine = (sulfur carrier)-SH + L-alanine</text>
        <dbReference type="Rhea" id="RHEA:43892"/>
        <dbReference type="Rhea" id="RHEA-COMP:14737"/>
        <dbReference type="Rhea" id="RHEA-COMP:14739"/>
        <dbReference type="ChEBI" id="CHEBI:29917"/>
        <dbReference type="ChEBI" id="CHEBI:35235"/>
        <dbReference type="ChEBI" id="CHEBI:57972"/>
        <dbReference type="ChEBI" id="CHEBI:64428"/>
        <dbReference type="EC" id="2.8.1.7"/>
    </reaction>
</comment>
<gene>
    <name evidence="12" type="ORF">SAMN05216366_1521</name>
</gene>
<dbReference type="AlphaFoldDB" id="A0A1H0VDR4"/>
<evidence type="ECO:0000256" key="3">
    <source>
        <dbReference type="ARBA" id="ARBA00012239"/>
    </source>
</evidence>
<dbReference type="Pfam" id="PF00266">
    <property type="entry name" value="Aminotran_5"/>
    <property type="match status" value="1"/>
</dbReference>
<keyword evidence="4" id="KW-0808">Transferase</keyword>
<evidence type="ECO:0000256" key="7">
    <source>
        <dbReference type="ARBA" id="ARBA00023004"/>
    </source>
</evidence>
<dbReference type="PANTHER" id="PTHR11601:SF34">
    <property type="entry name" value="CYSTEINE DESULFURASE"/>
    <property type="match status" value="1"/>
</dbReference>
<dbReference type="Gene3D" id="3.90.1150.10">
    <property type="entry name" value="Aspartate Aminotransferase, domain 1"/>
    <property type="match status" value="1"/>
</dbReference>
<dbReference type="Proteomes" id="UP000182412">
    <property type="component" value="Unassembled WGS sequence"/>
</dbReference>
<evidence type="ECO:0000256" key="10">
    <source>
        <dbReference type="RuleBase" id="RU004504"/>
    </source>
</evidence>
<protein>
    <recommendedName>
        <fullName evidence="3">cysteine desulfurase</fullName>
        <ecNumber evidence="3">2.8.1.7</ecNumber>
    </recommendedName>
</protein>
<dbReference type="EC" id="2.8.1.7" evidence="3"/>
<evidence type="ECO:0000313" key="12">
    <source>
        <dbReference type="EMBL" id="SDP76570.1"/>
    </source>
</evidence>
<dbReference type="GO" id="GO:0046872">
    <property type="term" value="F:metal ion binding"/>
    <property type="evidence" value="ECO:0007669"/>
    <property type="project" value="UniProtKB-KW"/>
</dbReference>
<evidence type="ECO:0000313" key="13">
    <source>
        <dbReference type="Proteomes" id="UP000182412"/>
    </source>
</evidence>
<dbReference type="InterPro" id="IPR016454">
    <property type="entry name" value="Cysteine_dSase"/>
</dbReference>
<keyword evidence="8" id="KW-0411">Iron-sulfur</keyword>
<comment type="cofactor">
    <cofactor evidence="1 10">
        <name>pyridoxal 5'-phosphate</name>
        <dbReference type="ChEBI" id="CHEBI:597326"/>
    </cofactor>
</comment>
<dbReference type="EMBL" id="FNJQ01000052">
    <property type="protein sequence ID" value="SDP76570.1"/>
    <property type="molecule type" value="Genomic_DNA"/>
</dbReference>
<dbReference type="Gene3D" id="1.10.260.50">
    <property type="match status" value="1"/>
</dbReference>
<evidence type="ECO:0000256" key="4">
    <source>
        <dbReference type="ARBA" id="ARBA00022679"/>
    </source>
</evidence>
<dbReference type="PANTHER" id="PTHR11601">
    <property type="entry name" value="CYSTEINE DESULFURYLASE FAMILY MEMBER"/>
    <property type="match status" value="1"/>
</dbReference>
<dbReference type="SUPFAM" id="SSF53383">
    <property type="entry name" value="PLP-dependent transferases"/>
    <property type="match status" value="1"/>
</dbReference>
<evidence type="ECO:0000256" key="6">
    <source>
        <dbReference type="ARBA" id="ARBA00022898"/>
    </source>
</evidence>
<sequence>MKYNIYADNAATTEMYPEVAEIMRAYFIDDFYNPSALYRQASQIRRQVKQAREAIARQIGAQPEEIYFTSGGSEADNWALKGFVSAHGNDTRILTSQIEHHAVLNTCDYLEQKGHIVTRLPVTHEGIIDQHSYEASLNTVNSPLLISIMLVNNEIGSIQPIQKLASAAKRVDAYFHTDAVQAVGHIPIDVKSLQVDMLSASAHKFHGPKGMGFLYIRQGVEIDSLIHGGAQEYGKRAGTENIAGIVGMAKALEMSCQTMQEDRDYVADVRKTFLHAMKETSLDYMVNEADSNVEGTISLSIKNANGEMIVNRLDLLGIAVATGSACNSRDMELSSVIKALKLPLEYAMGTIRISFGRDNTSEEAVIIAREIARICNFDNK</sequence>